<feature type="region of interest" description="Disordered" evidence="1">
    <location>
        <begin position="1"/>
        <end position="26"/>
    </location>
</feature>
<accession>A0ABN8XL23</accession>
<evidence type="ECO:0000313" key="2">
    <source>
        <dbReference type="EMBL" id="CAI9149255.1"/>
    </source>
</evidence>
<protein>
    <submittedName>
        <fullName evidence="2">Uncharacterized protein</fullName>
    </submittedName>
</protein>
<dbReference type="EMBL" id="CATKSN020000197">
    <property type="protein sequence ID" value="CAI9149255.1"/>
    <property type="molecule type" value="Genomic_DNA"/>
</dbReference>
<name>A0ABN8XL23_RANTA</name>
<feature type="compositionally biased region" description="Polar residues" evidence="1">
    <location>
        <begin position="1"/>
        <end position="10"/>
    </location>
</feature>
<comment type="caution">
    <text evidence="2">The sequence shown here is derived from an EMBL/GenBank/DDBJ whole genome shotgun (WGS) entry which is preliminary data.</text>
</comment>
<feature type="compositionally biased region" description="Basic and acidic residues" evidence="1">
    <location>
        <begin position="11"/>
        <end position="21"/>
    </location>
</feature>
<keyword evidence="3" id="KW-1185">Reference proteome</keyword>
<organism evidence="2 3">
    <name type="scientific">Rangifer tarandus platyrhynchus</name>
    <name type="common">Svalbard reindeer</name>
    <dbReference type="NCBI Taxonomy" id="3082113"/>
    <lineage>
        <taxon>Eukaryota</taxon>
        <taxon>Metazoa</taxon>
        <taxon>Chordata</taxon>
        <taxon>Craniata</taxon>
        <taxon>Vertebrata</taxon>
        <taxon>Euteleostomi</taxon>
        <taxon>Mammalia</taxon>
        <taxon>Eutheria</taxon>
        <taxon>Laurasiatheria</taxon>
        <taxon>Artiodactyla</taxon>
        <taxon>Ruminantia</taxon>
        <taxon>Pecora</taxon>
        <taxon>Cervidae</taxon>
        <taxon>Odocoileinae</taxon>
        <taxon>Rangifer</taxon>
    </lineage>
</organism>
<gene>
    <name evidence="2" type="ORF">MRATA1EN1_LOCUS30873</name>
</gene>
<evidence type="ECO:0000256" key="1">
    <source>
        <dbReference type="SAM" id="MobiDB-lite"/>
    </source>
</evidence>
<evidence type="ECO:0000313" key="3">
    <source>
        <dbReference type="Proteomes" id="UP001176941"/>
    </source>
</evidence>
<proteinExistence type="predicted"/>
<dbReference type="Proteomes" id="UP001176941">
    <property type="component" value="Unassembled WGS sequence"/>
</dbReference>
<reference evidence="2" key="1">
    <citation type="submission" date="2023-04" db="EMBL/GenBank/DDBJ databases">
        <authorList>
            <consortium name="ELIXIR-Norway"/>
        </authorList>
    </citation>
    <scope>NUCLEOTIDE SEQUENCE [LARGE SCALE GENOMIC DNA]</scope>
</reference>
<sequence>MLRHGNVQQSVKEEERERRASDPTLTCRRKSREEKCKWSTWYKSGRPHFPANTQGVLKIYMRINWQRFIGGFPTGVQVGTLGIVKKYKASTWLDREYIPSRYTTLLSALATDVTRLTEVRHYSACNGFLRTKDPCSMFQLDASSVYIDFLRAKDLRDRFQSQGSSAYNSFLRTQDAGYIVSVYTTVRMVQRVLAAIRDSSVGHSFFPLRTYVASGNGAYTLSSEAKPSEALRVRINENDTVPRPVVSILQLRPTASRGLCTLIHAYLSQAICAYARESSASVFTGYSFRCVRQRRRDTHVGTCECKKVSSVCRFHSSHSFTCDHPCPKTFADASRLYLLVQPTAQLYVCPADVEMHVHEKESNIREAGMLIYR</sequence>